<feature type="domain" description="EF-hand" evidence="4">
    <location>
        <begin position="114"/>
        <end position="149"/>
    </location>
</feature>
<evidence type="ECO:0000313" key="5">
    <source>
        <dbReference type="EMBL" id="KAK6950038.1"/>
    </source>
</evidence>
<dbReference type="SMART" id="SM00054">
    <property type="entry name" value="EFh"/>
    <property type="match status" value="2"/>
</dbReference>
<dbReference type="PROSITE" id="PS50222">
    <property type="entry name" value="EF_HAND_2"/>
    <property type="match status" value="2"/>
</dbReference>
<dbReference type="Proteomes" id="UP001369815">
    <property type="component" value="Unassembled WGS sequence"/>
</dbReference>
<feature type="domain" description="EF-hand" evidence="4">
    <location>
        <begin position="205"/>
        <end position="240"/>
    </location>
</feature>
<dbReference type="InterPro" id="IPR002048">
    <property type="entry name" value="EF_hand_dom"/>
</dbReference>
<comment type="caution">
    <text evidence="5">The sequence shown here is derived from an EMBL/GenBank/DDBJ whole genome shotgun (WGS) entry which is preliminary data.</text>
</comment>
<dbReference type="AlphaFoldDB" id="A0AAX6MBH1"/>
<evidence type="ECO:0000256" key="3">
    <source>
        <dbReference type="SAM" id="MobiDB-lite"/>
    </source>
</evidence>
<dbReference type="Gene3D" id="1.10.238.10">
    <property type="entry name" value="EF-hand"/>
    <property type="match status" value="2"/>
</dbReference>
<dbReference type="GO" id="GO:0005509">
    <property type="term" value="F:calcium ion binding"/>
    <property type="evidence" value="ECO:0007669"/>
    <property type="project" value="InterPro"/>
</dbReference>
<dbReference type="EMBL" id="JBANMG010000008">
    <property type="protein sequence ID" value="KAK6950038.1"/>
    <property type="molecule type" value="Genomic_DNA"/>
</dbReference>
<keyword evidence="1" id="KW-0677">Repeat</keyword>
<dbReference type="SUPFAM" id="SSF47473">
    <property type="entry name" value="EF-hand"/>
    <property type="match status" value="1"/>
</dbReference>
<dbReference type="PANTHER" id="PTHR23049">
    <property type="entry name" value="MYOSIN REGULATORY LIGHT CHAIN 2"/>
    <property type="match status" value="1"/>
</dbReference>
<proteinExistence type="predicted"/>
<dbReference type="InterPro" id="IPR011992">
    <property type="entry name" value="EF-hand-dom_pair"/>
</dbReference>
<reference evidence="5 6" key="1">
    <citation type="journal article" date="2024" name="Front Chem Biol">
        <title>Unveiling the potential of Daldinia eschscholtzii MFLUCC 19-0629 through bioactivity and bioinformatics studies for enhanced sustainable agriculture production.</title>
        <authorList>
            <person name="Brooks S."/>
            <person name="Weaver J.A."/>
            <person name="Klomchit A."/>
            <person name="Alharthi S.A."/>
            <person name="Onlamun T."/>
            <person name="Nurani R."/>
            <person name="Vong T.K."/>
            <person name="Alberti F."/>
            <person name="Greco C."/>
        </authorList>
    </citation>
    <scope>NUCLEOTIDE SEQUENCE [LARGE SCALE GENOMIC DNA]</scope>
    <source>
        <strain evidence="5">MFLUCC 19-0629</strain>
    </source>
</reference>
<gene>
    <name evidence="5" type="ORF">Daesc_008361</name>
</gene>
<feature type="compositionally biased region" description="Low complexity" evidence="3">
    <location>
        <begin position="16"/>
        <end position="35"/>
    </location>
</feature>
<dbReference type="InterPro" id="IPR050403">
    <property type="entry name" value="Myosin_RLC"/>
</dbReference>
<accession>A0AAX6MBH1</accession>
<protein>
    <recommendedName>
        <fullName evidence="4">EF-hand domain-containing protein</fullName>
    </recommendedName>
</protein>
<evidence type="ECO:0000256" key="1">
    <source>
        <dbReference type="ARBA" id="ARBA00022737"/>
    </source>
</evidence>
<evidence type="ECO:0000256" key="2">
    <source>
        <dbReference type="ARBA" id="ARBA00022837"/>
    </source>
</evidence>
<dbReference type="Pfam" id="PF13833">
    <property type="entry name" value="EF-hand_8"/>
    <property type="match status" value="1"/>
</dbReference>
<evidence type="ECO:0000313" key="6">
    <source>
        <dbReference type="Proteomes" id="UP001369815"/>
    </source>
</evidence>
<dbReference type="InterPro" id="IPR018247">
    <property type="entry name" value="EF_Hand_1_Ca_BS"/>
</dbReference>
<keyword evidence="6" id="KW-1185">Reference proteome</keyword>
<feature type="region of interest" description="Disordered" evidence="3">
    <location>
        <begin position="1"/>
        <end position="105"/>
    </location>
</feature>
<sequence>MATPAGYKPSPLGYGSPRSSPFRRPESPASPSSIRYTTPTPSPAKPSGVHTPSRFAATVESPTSSEGLTPRGHGQTNDMPFTSSLASPAHISSRTQPQLHSAAQGNALSQLQPAQLRVLRDVFQILDRDSDGVVNREDVVDMLNQLGMLIISCPRPSNINTNADEFKGLPSSQSDVSQFFPPGGPQTTTLAVFLNSIATTLVAMSPSAELLSAFSAFDDDDSGQVDFTELRDALLHTAPEPGERALTATEVDKIMLGFSGRRAFSKSMAGGLSKRGEVFKYQEFVNSIVGGNGSSEPSSHDNSEE</sequence>
<feature type="compositionally biased region" description="Polar residues" evidence="3">
    <location>
        <begin position="74"/>
        <end position="105"/>
    </location>
</feature>
<dbReference type="Pfam" id="PF13405">
    <property type="entry name" value="EF-hand_6"/>
    <property type="match status" value="1"/>
</dbReference>
<name>A0AAX6MBH1_9PEZI</name>
<dbReference type="PROSITE" id="PS00018">
    <property type="entry name" value="EF_HAND_1"/>
    <property type="match status" value="2"/>
</dbReference>
<organism evidence="5 6">
    <name type="scientific">Daldinia eschscholtzii</name>
    <dbReference type="NCBI Taxonomy" id="292717"/>
    <lineage>
        <taxon>Eukaryota</taxon>
        <taxon>Fungi</taxon>
        <taxon>Dikarya</taxon>
        <taxon>Ascomycota</taxon>
        <taxon>Pezizomycotina</taxon>
        <taxon>Sordariomycetes</taxon>
        <taxon>Xylariomycetidae</taxon>
        <taxon>Xylariales</taxon>
        <taxon>Hypoxylaceae</taxon>
        <taxon>Daldinia</taxon>
    </lineage>
</organism>
<evidence type="ECO:0000259" key="4">
    <source>
        <dbReference type="PROSITE" id="PS50222"/>
    </source>
</evidence>
<keyword evidence="2" id="KW-0106">Calcium</keyword>